<evidence type="ECO:0000313" key="2">
    <source>
        <dbReference type="EMBL" id="AIL33264.1"/>
    </source>
</evidence>
<evidence type="ECO:0000313" key="3">
    <source>
        <dbReference type="Proteomes" id="UP000028945"/>
    </source>
</evidence>
<dbReference type="SUPFAM" id="SSF53448">
    <property type="entry name" value="Nucleotide-diphospho-sugar transferases"/>
    <property type="match status" value="1"/>
</dbReference>
<gene>
    <name evidence="2" type="ORF">IX83_08105</name>
</gene>
<keyword evidence="3" id="KW-1185">Reference proteome</keyword>
<dbReference type="PANTHER" id="PTHR10859:SF91">
    <property type="entry name" value="DOLICHYL-PHOSPHATE BETA-GLUCOSYLTRANSFERASE"/>
    <property type="match status" value="1"/>
</dbReference>
<evidence type="ECO:0000259" key="1">
    <source>
        <dbReference type="Pfam" id="PF00535"/>
    </source>
</evidence>
<accession>A0A077DEV5</accession>
<dbReference type="HOGENOM" id="CLU_033536_7_0_4"/>
<dbReference type="Pfam" id="PF00535">
    <property type="entry name" value="Glycos_transf_2"/>
    <property type="match status" value="1"/>
</dbReference>
<dbReference type="STRING" id="1072685.IX83_08105"/>
<dbReference type="GO" id="GO:0006487">
    <property type="term" value="P:protein N-linked glycosylation"/>
    <property type="evidence" value="ECO:0007669"/>
    <property type="project" value="TreeGrafter"/>
</dbReference>
<dbReference type="OrthoDB" id="9808633at2"/>
<dbReference type="GO" id="GO:0016740">
    <property type="term" value="F:transferase activity"/>
    <property type="evidence" value="ECO:0007669"/>
    <property type="project" value="UniProtKB-KW"/>
</dbReference>
<reference evidence="2 3" key="1">
    <citation type="journal article" date="2014" name="BMC Genomics">
        <title>A genomic perspective on a new bacterial genus and species from the Alcaligenaceae family, Basilea psittacipulmonis.</title>
        <authorList>
            <person name="Whiteson K.L."/>
            <person name="Hernandez D."/>
            <person name="Lazarevic V."/>
            <person name="Gaia N."/>
            <person name="Farinelli L."/>
            <person name="Francois P."/>
            <person name="Pilo P."/>
            <person name="Frey J."/>
            <person name="Schrenzel J."/>
        </authorList>
    </citation>
    <scope>NUCLEOTIDE SEQUENCE [LARGE SCALE GENOMIC DNA]</scope>
    <source>
        <strain evidence="2 3">DSM 24701</strain>
    </source>
</reference>
<name>A0A077DEV5_9BURK</name>
<dbReference type="Gene3D" id="3.90.550.10">
    <property type="entry name" value="Spore Coat Polysaccharide Biosynthesis Protein SpsA, Chain A"/>
    <property type="match status" value="1"/>
</dbReference>
<dbReference type="RefSeq" id="WP_038501110.1">
    <property type="nucleotide sequence ID" value="NZ_AFWK01000035.1"/>
</dbReference>
<dbReference type="InterPro" id="IPR001173">
    <property type="entry name" value="Glyco_trans_2-like"/>
</dbReference>
<dbReference type="PANTHER" id="PTHR10859">
    <property type="entry name" value="GLYCOSYL TRANSFERASE"/>
    <property type="match status" value="1"/>
</dbReference>
<dbReference type="Proteomes" id="UP000028945">
    <property type="component" value="Chromosome"/>
</dbReference>
<sequence>MNKYIALIPYYNHPDTIAKVVHHLLSQSLPCLIIDDGSNEAGLKALEPLKAIDQVTIMYREQNGGKGAAVKTGLEKAQALGYTHAIQVDADAQHNLQDLKTFIQYADQHPDALILGHPQYDHTAPKSRLYGRKITNFWVAINTCSLDIKDAMCGFRLYPLSLIKRLNLAKIGDRMEFDIEILIKLHWEKATFIWVPTQVTYEENGVSHFKALKDNLLISSMHARLFFTMLARLITGKGV</sequence>
<dbReference type="AlphaFoldDB" id="A0A077DEV5"/>
<protein>
    <submittedName>
        <fullName evidence="2">Glycosyl transferase</fullName>
    </submittedName>
</protein>
<dbReference type="CDD" id="cd04179">
    <property type="entry name" value="DPM_DPG-synthase_like"/>
    <property type="match status" value="1"/>
</dbReference>
<dbReference type="InterPro" id="IPR029044">
    <property type="entry name" value="Nucleotide-diphossugar_trans"/>
</dbReference>
<dbReference type="KEGG" id="bpsi:IX83_08105"/>
<dbReference type="EMBL" id="CP009238">
    <property type="protein sequence ID" value="AIL33264.1"/>
    <property type="molecule type" value="Genomic_DNA"/>
</dbReference>
<organism evidence="2 3">
    <name type="scientific">Basilea psittacipulmonis DSM 24701</name>
    <dbReference type="NCBI Taxonomy" id="1072685"/>
    <lineage>
        <taxon>Bacteria</taxon>
        <taxon>Pseudomonadati</taxon>
        <taxon>Pseudomonadota</taxon>
        <taxon>Betaproteobacteria</taxon>
        <taxon>Burkholderiales</taxon>
        <taxon>Alcaligenaceae</taxon>
        <taxon>Basilea</taxon>
    </lineage>
</organism>
<keyword evidence="2" id="KW-0808">Transferase</keyword>
<feature type="domain" description="Glycosyltransferase 2-like" evidence="1">
    <location>
        <begin position="7"/>
        <end position="148"/>
    </location>
</feature>
<dbReference type="eggNOG" id="COG0463">
    <property type="taxonomic scope" value="Bacteria"/>
</dbReference>
<proteinExistence type="predicted"/>